<name>A0A2M8LCX3_9BACT</name>
<evidence type="ECO:0000313" key="3">
    <source>
        <dbReference type="EMBL" id="PJE74401.1"/>
    </source>
</evidence>
<dbReference type="Pfam" id="PF13200">
    <property type="entry name" value="DUF4015"/>
    <property type="match status" value="1"/>
</dbReference>
<evidence type="ECO:0000259" key="2">
    <source>
        <dbReference type="Pfam" id="PF13200"/>
    </source>
</evidence>
<gene>
    <name evidence="3" type="ORF">COV01_01255</name>
</gene>
<protein>
    <recommendedName>
        <fullName evidence="2">DUF4015 domain-containing protein</fullName>
    </recommendedName>
</protein>
<dbReference type="InterPro" id="IPR025275">
    <property type="entry name" value="DUF4015"/>
</dbReference>
<dbReference type="Proteomes" id="UP000228700">
    <property type="component" value="Unassembled WGS sequence"/>
</dbReference>
<organism evidence="3 4">
    <name type="scientific">Candidatus Taylorbacteria bacterium CG10_big_fil_rev_8_21_14_0_10_41_48</name>
    <dbReference type="NCBI Taxonomy" id="1975024"/>
    <lineage>
        <taxon>Bacteria</taxon>
        <taxon>Candidatus Tayloriibacteriota</taxon>
    </lineage>
</organism>
<evidence type="ECO:0000256" key="1">
    <source>
        <dbReference type="SAM" id="Phobius"/>
    </source>
</evidence>
<dbReference type="AlphaFoldDB" id="A0A2M8LCX3"/>
<dbReference type="EMBL" id="PFEQ01000003">
    <property type="protein sequence ID" value="PJE74401.1"/>
    <property type="molecule type" value="Genomic_DNA"/>
</dbReference>
<keyword evidence="1" id="KW-0472">Membrane</keyword>
<evidence type="ECO:0000313" key="4">
    <source>
        <dbReference type="Proteomes" id="UP000228700"/>
    </source>
</evidence>
<dbReference type="SUPFAM" id="SSF51445">
    <property type="entry name" value="(Trans)glycosidases"/>
    <property type="match status" value="1"/>
</dbReference>
<feature type="domain" description="DUF4015" evidence="2">
    <location>
        <begin position="84"/>
        <end position="413"/>
    </location>
</feature>
<keyword evidence="1" id="KW-1133">Transmembrane helix</keyword>
<sequence>MPKARSSAMTTSIENYKRHKKLFGVLFLLFILFFVIHIMLPLFFSGTYSFSSVLHIAEGNEEVVEDDTPTFTATHIPTPPSVRAIYMTSWVAGTPSIREGIISLFDTTEANAIVIDIKDDTGRISFDVYDKGLDAIGSEEIRVRDMRELIERLHEKGVYVIGRISSFQDPYMVSHKPELAVKRVSDGAVWKDRKGISWIDPGAREHRDYLVAIGLEAYAAGFDELNYDYIRFPSDGNMNDILYPFSEKNITADPEGGKASVIESYFQYLHESFKDTGAVLSADLFGMTTTNSDDLNIGQVLERALPYFDYIAPMVYPSHYPPTFIGLANPAAHPYEVIDYSMEKALARIDVMKASTTTPQWVRDKIHHNQIRPWLQDFNLGATYTADMVRAQIQATYDNGLHSWMLWDASNTYTPGGLLPK</sequence>
<accession>A0A2M8LCX3</accession>
<reference evidence="4" key="1">
    <citation type="submission" date="2017-09" db="EMBL/GenBank/DDBJ databases">
        <title>Depth-based differentiation of microbial function through sediment-hosted aquifers and enrichment of novel symbionts in the deep terrestrial subsurface.</title>
        <authorList>
            <person name="Probst A.J."/>
            <person name="Ladd B."/>
            <person name="Jarett J.K."/>
            <person name="Geller-Mcgrath D.E."/>
            <person name="Sieber C.M.K."/>
            <person name="Emerson J.B."/>
            <person name="Anantharaman K."/>
            <person name="Thomas B.C."/>
            <person name="Malmstrom R."/>
            <person name="Stieglmeier M."/>
            <person name="Klingl A."/>
            <person name="Woyke T."/>
            <person name="Ryan C.M."/>
            <person name="Banfield J.F."/>
        </authorList>
    </citation>
    <scope>NUCLEOTIDE SEQUENCE [LARGE SCALE GENOMIC DNA]</scope>
</reference>
<dbReference type="Gene3D" id="3.20.20.80">
    <property type="entry name" value="Glycosidases"/>
    <property type="match status" value="1"/>
</dbReference>
<proteinExistence type="predicted"/>
<feature type="transmembrane region" description="Helical" evidence="1">
    <location>
        <begin position="21"/>
        <end position="44"/>
    </location>
</feature>
<comment type="caution">
    <text evidence="3">The sequence shown here is derived from an EMBL/GenBank/DDBJ whole genome shotgun (WGS) entry which is preliminary data.</text>
</comment>
<dbReference type="InterPro" id="IPR017853">
    <property type="entry name" value="GH"/>
</dbReference>
<keyword evidence="1" id="KW-0812">Transmembrane</keyword>